<dbReference type="GO" id="GO:0046872">
    <property type="term" value="F:metal ion binding"/>
    <property type="evidence" value="ECO:0007669"/>
    <property type="project" value="UniProtKB-KW"/>
</dbReference>
<dbReference type="InterPro" id="IPR018392">
    <property type="entry name" value="LysM"/>
</dbReference>
<keyword evidence="2" id="KW-0378">Hydrolase</keyword>
<dbReference type="GO" id="GO:0005975">
    <property type="term" value="P:carbohydrate metabolic process"/>
    <property type="evidence" value="ECO:0007669"/>
    <property type="project" value="InterPro"/>
</dbReference>
<evidence type="ECO:0000259" key="3">
    <source>
        <dbReference type="PROSITE" id="PS51677"/>
    </source>
</evidence>
<dbReference type="RefSeq" id="WP_093041230.1">
    <property type="nucleotide sequence ID" value="NZ_FNQR01000001.1"/>
</dbReference>
<evidence type="ECO:0000259" key="4">
    <source>
        <dbReference type="PROSITE" id="PS51782"/>
    </source>
</evidence>
<dbReference type="InterPro" id="IPR036779">
    <property type="entry name" value="LysM_dom_sf"/>
</dbReference>
<dbReference type="Proteomes" id="UP000198584">
    <property type="component" value="Unassembled WGS sequence"/>
</dbReference>
<dbReference type="SMART" id="SM00257">
    <property type="entry name" value="LysM"/>
    <property type="match status" value="1"/>
</dbReference>
<protein>
    <submittedName>
        <fullName evidence="5">Polysaccharide deacetylase family sporulation protein PdaB</fullName>
    </submittedName>
</protein>
<dbReference type="STRING" id="571932.SAMN05421743_101176"/>
<dbReference type="SUPFAM" id="SSF54106">
    <property type="entry name" value="LysM domain"/>
    <property type="match status" value="1"/>
</dbReference>
<evidence type="ECO:0000256" key="2">
    <source>
        <dbReference type="ARBA" id="ARBA00022801"/>
    </source>
</evidence>
<name>A0A1H3VTH8_9BACI</name>
<dbReference type="InterPro" id="IPR002509">
    <property type="entry name" value="NODB_dom"/>
</dbReference>
<dbReference type="AlphaFoldDB" id="A0A1H3VTH8"/>
<dbReference type="Pfam" id="PF01476">
    <property type="entry name" value="LysM"/>
    <property type="match status" value="1"/>
</dbReference>
<dbReference type="InterPro" id="IPR050248">
    <property type="entry name" value="Polysacc_deacetylase_ArnD"/>
</dbReference>
<keyword evidence="6" id="KW-1185">Reference proteome</keyword>
<accession>A0A1H3VTH8</accession>
<feature type="domain" description="NodB homology" evidence="3">
    <location>
        <begin position="124"/>
        <end position="305"/>
    </location>
</feature>
<reference evidence="5 6" key="1">
    <citation type="submission" date="2016-10" db="EMBL/GenBank/DDBJ databases">
        <authorList>
            <person name="de Groot N.N."/>
        </authorList>
    </citation>
    <scope>NUCLEOTIDE SEQUENCE [LARGE SCALE GENOMIC DNA]</scope>
    <source>
        <strain evidence="5 6">CCM7597</strain>
    </source>
</reference>
<dbReference type="Pfam" id="PF01522">
    <property type="entry name" value="Polysacc_deac_1"/>
    <property type="match status" value="1"/>
</dbReference>
<feature type="domain" description="LysM" evidence="4">
    <location>
        <begin position="28"/>
        <end position="71"/>
    </location>
</feature>
<dbReference type="CDD" id="cd00118">
    <property type="entry name" value="LysM"/>
    <property type="match status" value="1"/>
</dbReference>
<evidence type="ECO:0000313" key="6">
    <source>
        <dbReference type="Proteomes" id="UP000198584"/>
    </source>
</evidence>
<dbReference type="Gene3D" id="3.20.20.370">
    <property type="entry name" value="Glycoside hydrolase/deacetylase"/>
    <property type="match status" value="1"/>
</dbReference>
<sequence length="312" mass="35415">MEMGNKVTLLLVIVFVGLPLFGKPVMADTYQVEEGDTLKKISDKYGVAQERIVNYNQLLSTTLQTGQWLEIPNEKFKEGADLTTINLGFSEEDRLLGPVPVINPEQITGPVTKEMVYMGEDDKKQIALTFDDGPEDTYTPQILKVLREKGVKATFFVMGQRVRENPAQLQKIQREGHAIGNHTWDHPHLSELTKEEMQENIQNTNAVIEEVTGVKTDLFRPPFGEIKEWQLELLNKEGYESIMWTADSKDWMGISAEEIVERVKKDASPGVIVLQHNYHVKGNFETVEALPQIIDELRAEGYEFVTVPELLD</sequence>
<dbReference type="GO" id="GO:0016810">
    <property type="term" value="F:hydrolase activity, acting on carbon-nitrogen (but not peptide) bonds"/>
    <property type="evidence" value="ECO:0007669"/>
    <property type="project" value="InterPro"/>
</dbReference>
<dbReference type="OrthoDB" id="9812065at2"/>
<dbReference type="CDD" id="cd10917">
    <property type="entry name" value="CE4_NodB_like_6s_7s"/>
    <property type="match status" value="1"/>
</dbReference>
<proteinExistence type="predicted"/>
<dbReference type="Gene3D" id="3.10.350.10">
    <property type="entry name" value="LysM domain"/>
    <property type="match status" value="1"/>
</dbReference>
<gene>
    <name evidence="5" type="ORF">SAMN05421743_101176</name>
</gene>
<dbReference type="EMBL" id="FNQR01000001">
    <property type="protein sequence ID" value="SDZ78145.1"/>
    <property type="molecule type" value="Genomic_DNA"/>
</dbReference>
<keyword evidence="1" id="KW-0479">Metal-binding</keyword>
<evidence type="ECO:0000256" key="1">
    <source>
        <dbReference type="ARBA" id="ARBA00022723"/>
    </source>
</evidence>
<dbReference type="SUPFAM" id="SSF88713">
    <property type="entry name" value="Glycoside hydrolase/deacetylase"/>
    <property type="match status" value="1"/>
</dbReference>
<dbReference type="PROSITE" id="PS51677">
    <property type="entry name" value="NODB"/>
    <property type="match status" value="1"/>
</dbReference>
<dbReference type="PROSITE" id="PS51782">
    <property type="entry name" value="LYSM"/>
    <property type="match status" value="1"/>
</dbReference>
<dbReference type="InterPro" id="IPR011330">
    <property type="entry name" value="Glyco_hydro/deAcase_b/a-brl"/>
</dbReference>
<dbReference type="PANTHER" id="PTHR10587:SF133">
    <property type="entry name" value="CHITIN DEACETYLASE 1-RELATED"/>
    <property type="match status" value="1"/>
</dbReference>
<evidence type="ECO:0000313" key="5">
    <source>
        <dbReference type="EMBL" id="SDZ78145.1"/>
    </source>
</evidence>
<organism evidence="5 6">
    <name type="scientific">Thalassobacillus cyri</name>
    <dbReference type="NCBI Taxonomy" id="571932"/>
    <lineage>
        <taxon>Bacteria</taxon>
        <taxon>Bacillati</taxon>
        <taxon>Bacillota</taxon>
        <taxon>Bacilli</taxon>
        <taxon>Bacillales</taxon>
        <taxon>Bacillaceae</taxon>
        <taxon>Thalassobacillus</taxon>
    </lineage>
</organism>
<dbReference type="PANTHER" id="PTHR10587">
    <property type="entry name" value="GLYCOSYL TRANSFERASE-RELATED"/>
    <property type="match status" value="1"/>
</dbReference>
<dbReference type="GO" id="GO:0016020">
    <property type="term" value="C:membrane"/>
    <property type="evidence" value="ECO:0007669"/>
    <property type="project" value="TreeGrafter"/>
</dbReference>